<dbReference type="AlphaFoldDB" id="A0AAI9L114"/>
<evidence type="ECO:0000313" key="2">
    <source>
        <dbReference type="EMBL" id="GLV70973.1"/>
    </source>
</evidence>
<reference evidence="2" key="2">
    <citation type="submission" date="2023-02" db="EMBL/GenBank/DDBJ databases">
        <title>Pectobacterium carotovorum subsp. carotovorum NBRC 12380.</title>
        <authorList>
            <person name="Ichikawa N."/>
            <person name="Sato H."/>
            <person name="Tonouchi N."/>
        </authorList>
    </citation>
    <scope>NUCLEOTIDE SEQUENCE</scope>
    <source>
        <strain evidence="2">NBRC 12380</strain>
    </source>
</reference>
<keyword evidence="3" id="KW-1185">Reference proteome</keyword>
<dbReference type="EMBL" id="BRLF01000009">
    <property type="protein sequence ID" value="GKX48530.1"/>
    <property type="molecule type" value="Genomic_DNA"/>
</dbReference>
<organism evidence="2 4">
    <name type="scientific">Pectobacterium carotovorum subsp. carotovorum</name>
    <name type="common">Erwinia carotovora subsp. carotovora</name>
    <dbReference type="NCBI Taxonomy" id="555"/>
    <lineage>
        <taxon>Bacteria</taxon>
        <taxon>Pseudomonadati</taxon>
        <taxon>Pseudomonadota</taxon>
        <taxon>Gammaproteobacteria</taxon>
        <taxon>Enterobacterales</taxon>
        <taxon>Pectobacteriaceae</taxon>
        <taxon>Pectobacterium</taxon>
    </lineage>
</organism>
<evidence type="ECO:0000313" key="4">
    <source>
        <dbReference type="Proteomes" id="UP001165145"/>
    </source>
</evidence>
<sequence length="118" mass="12975">MMRKSSIAISVAAAFGVTDYQRVLRAEYTAYVKFQRSSLPIIRTPRRTGKGHCIRVARELLLSSGATLRFLETRNSDHCFTGVDPAAGKDIGYIATVSRDSLTGELRVVSVGDYGVFE</sequence>
<name>A0AAI9L114_PECCC</name>
<comment type="caution">
    <text evidence="2">The sequence shown here is derived from an EMBL/GenBank/DDBJ whole genome shotgun (WGS) entry which is preliminary data.</text>
</comment>
<evidence type="ECO:0000313" key="3">
    <source>
        <dbReference type="Proteomes" id="UP001058167"/>
    </source>
</evidence>
<reference evidence="1" key="1">
    <citation type="submission" date="2022-06" db="EMBL/GenBank/DDBJ databases">
        <title>Draft genome sequences of Pectobacterium carotovorum subsp. carotovorum str. NBRC12380.</title>
        <authorList>
            <person name="Wakabayashi Y."/>
            <person name="Kojima K."/>
        </authorList>
    </citation>
    <scope>NUCLEOTIDE SEQUENCE</scope>
    <source>
        <strain evidence="1">NBRC 12380</strain>
    </source>
</reference>
<dbReference type="EMBL" id="BSRL01000009">
    <property type="protein sequence ID" value="GLV70973.1"/>
    <property type="molecule type" value="Genomic_DNA"/>
</dbReference>
<proteinExistence type="predicted"/>
<evidence type="ECO:0000313" key="1">
    <source>
        <dbReference type="EMBL" id="GKX48530.1"/>
    </source>
</evidence>
<accession>A0AAI9L114</accession>
<dbReference type="Proteomes" id="UP001058167">
    <property type="component" value="Unassembled WGS sequence"/>
</dbReference>
<dbReference type="Proteomes" id="UP001165145">
    <property type="component" value="Unassembled WGS sequence"/>
</dbReference>
<protein>
    <submittedName>
        <fullName evidence="2">Uncharacterized protein</fullName>
    </submittedName>
</protein>
<dbReference type="RefSeq" id="WP_261867398.1">
    <property type="nucleotide sequence ID" value="NZ_BRLF01000009.1"/>
</dbReference>
<gene>
    <name evidence="2" type="ORF">Pcaca03_34170</name>
    <name evidence="1" type="ORF">SOASR016_32820</name>
</gene>